<dbReference type="InterPro" id="IPR016024">
    <property type="entry name" value="ARM-type_fold"/>
</dbReference>
<proteinExistence type="inferred from homology"/>
<dbReference type="GO" id="GO:1990414">
    <property type="term" value="P:replication-born double-strand break repair via sister chromatid exchange"/>
    <property type="evidence" value="ECO:0007669"/>
    <property type="project" value="TreeGrafter"/>
</dbReference>
<dbReference type="GO" id="GO:0071169">
    <property type="term" value="P:establishment of protein localization to chromatin"/>
    <property type="evidence" value="ECO:0007669"/>
    <property type="project" value="TreeGrafter"/>
</dbReference>
<feature type="region of interest" description="Disordered" evidence="7">
    <location>
        <begin position="111"/>
        <end position="137"/>
    </location>
</feature>
<keyword evidence="3 6" id="KW-0677">Repeat</keyword>
<organism evidence="9 10">
    <name type="scientific">Zopfia rhizophila CBS 207.26</name>
    <dbReference type="NCBI Taxonomy" id="1314779"/>
    <lineage>
        <taxon>Eukaryota</taxon>
        <taxon>Fungi</taxon>
        <taxon>Dikarya</taxon>
        <taxon>Ascomycota</taxon>
        <taxon>Pezizomycotina</taxon>
        <taxon>Dothideomycetes</taxon>
        <taxon>Dothideomycetes incertae sedis</taxon>
        <taxon>Zopfiaceae</taxon>
        <taxon>Zopfia</taxon>
    </lineage>
</organism>
<feature type="compositionally biased region" description="Basic residues" evidence="7">
    <location>
        <begin position="1794"/>
        <end position="1812"/>
    </location>
</feature>
<evidence type="ECO:0000313" key="10">
    <source>
        <dbReference type="Proteomes" id="UP000800200"/>
    </source>
</evidence>
<dbReference type="GO" id="GO:0010468">
    <property type="term" value="P:regulation of gene expression"/>
    <property type="evidence" value="ECO:0007669"/>
    <property type="project" value="InterPro"/>
</dbReference>
<feature type="compositionally biased region" description="Low complexity" evidence="7">
    <location>
        <begin position="155"/>
        <end position="169"/>
    </location>
</feature>
<dbReference type="PANTHER" id="PTHR21704">
    <property type="entry name" value="NIPPED-B-LIKE PROTEIN DELANGIN SCC2-RELATED"/>
    <property type="match status" value="1"/>
</dbReference>
<feature type="compositionally biased region" description="Polar residues" evidence="7">
    <location>
        <begin position="193"/>
        <end position="220"/>
    </location>
</feature>
<keyword evidence="10" id="KW-1185">Reference proteome</keyword>
<evidence type="ECO:0000256" key="7">
    <source>
        <dbReference type="SAM" id="MobiDB-lite"/>
    </source>
</evidence>
<evidence type="ECO:0000256" key="4">
    <source>
        <dbReference type="ARBA" id="ARBA00023242"/>
    </source>
</evidence>
<dbReference type="GO" id="GO:0090694">
    <property type="term" value="C:Scc2-Scc4 cohesin loading complex"/>
    <property type="evidence" value="ECO:0007669"/>
    <property type="project" value="TreeGrafter"/>
</dbReference>
<dbReference type="CDD" id="cd23958">
    <property type="entry name" value="SCC2"/>
    <property type="match status" value="1"/>
</dbReference>
<dbReference type="GO" id="GO:0034087">
    <property type="term" value="P:establishment of mitotic sister chromatid cohesion"/>
    <property type="evidence" value="ECO:0007669"/>
    <property type="project" value="TreeGrafter"/>
</dbReference>
<comment type="similarity">
    <text evidence="2 6">Belongs to the SCC2/Nipped-B family.</text>
</comment>
<name>A0A6A6EDA5_9PEZI</name>
<accession>A0A6A6EDA5</accession>
<feature type="domain" description="Sister chromatid cohesion C-terminal" evidence="8">
    <location>
        <begin position="1420"/>
        <end position="1604"/>
    </location>
</feature>
<keyword evidence="5 6" id="KW-0131">Cell cycle</keyword>
<dbReference type="Gene3D" id="1.25.10.10">
    <property type="entry name" value="Leucine-rich Repeat Variant"/>
    <property type="match status" value="1"/>
</dbReference>
<dbReference type="EMBL" id="ML994624">
    <property type="protein sequence ID" value="KAF2188090.1"/>
    <property type="molecule type" value="Genomic_DNA"/>
</dbReference>
<dbReference type="Proteomes" id="UP000800200">
    <property type="component" value="Unassembled WGS sequence"/>
</dbReference>
<dbReference type="InterPro" id="IPR024986">
    <property type="entry name" value="Nipped-B_C"/>
</dbReference>
<evidence type="ECO:0000256" key="6">
    <source>
        <dbReference type="RuleBase" id="RU364107"/>
    </source>
</evidence>
<protein>
    <recommendedName>
        <fullName evidence="6">Sister chromatid cohesion protein</fullName>
    </recommendedName>
</protein>
<feature type="compositionally biased region" description="Polar residues" evidence="7">
    <location>
        <begin position="170"/>
        <end position="185"/>
    </location>
</feature>
<gene>
    <name evidence="9" type="ORF">K469DRAFT_737494</name>
</gene>
<dbReference type="GO" id="GO:0061775">
    <property type="term" value="F:cohesin loader activity"/>
    <property type="evidence" value="ECO:0007669"/>
    <property type="project" value="InterPro"/>
</dbReference>
<feature type="region of interest" description="Disordered" evidence="7">
    <location>
        <begin position="1"/>
        <end position="24"/>
    </location>
</feature>
<dbReference type="OrthoDB" id="418242at2759"/>
<evidence type="ECO:0000256" key="5">
    <source>
        <dbReference type="ARBA" id="ARBA00023306"/>
    </source>
</evidence>
<dbReference type="InterPro" id="IPR011989">
    <property type="entry name" value="ARM-like"/>
</dbReference>
<dbReference type="GO" id="GO:0003682">
    <property type="term" value="F:chromatin binding"/>
    <property type="evidence" value="ECO:0007669"/>
    <property type="project" value="TreeGrafter"/>
</dbReference>
<dbReference type="Pfam" id="PF12830">
    <property type="entry name" value="Nipped-B_C"/>
    <property type="match status" value="1"/>
</dbReference>
<dbReference type="InterPro" id="IPR033031">
    <property type="entry name" value="Scc2/Nipped-B"/>
</dbReference>
<dbReference type="SUPFAM" id="SSF48371">
    <property type="entry name" value="ARM repeat"/>
    <property type="match status" value="1"/>
</dbReference>
<evidence type="ECO:0000313" key="9">
    <source>
        <dbReference type="EMBL" id="KAF2188090.1"/>
    </source>
</evidence>
<keyword evidence="4 6" id="KW-0539">Nucleus</keyword>
<feature type="compositionally biased region" description="Basic and acidic residues" evidence="7">
    <location>
        <begin position="233"/>
        <end position="243"/>
    </location>
</feature>
<evidence type="ECO:0000256" key="1">
    <source>
        <dbReference type="ARBA" id="ARBA00004123"/>
    </source>
</evidence>
<evidence type="ECO:0000256" key="2">
    <source>
        <dbReference type="ARBA" id="ARBA00009252"/>
    </source>
</evidence>
<dbReference type="InterPro" id="IPR026003">
    <property type="entry name" value="Cohesin_HEAT"/>
</dbReference>
<evidence type="ECO:0000256" key="3">
    <source>
        <dbReference type="ARBA" id="ARBA00022737"/>
    </source>
</evidence>
<dbReference type="Pfam" id="PF12765">
    <property type="entry name" value="Cohesin_HEAT"/>
    <property type="match status" value="1"/>
</dbReference>
<evidence type="ECO:0000259" key="8">
    <source>
        <dbReference type="Pfam" id="PF12830"/>
    </source>
</evidence>
<dbReference type="GO" id="GO:0140588">
    <property type="term" value="P:chromatin looping"/>
    <property type="evidence" value="ECO:0007669"/>
    <property type="project" value="InterPro"/>
</dbReference>
<reference evidence="9" key="1">
    <citation type="journal article" date="2020" name="Stud. Mycol.">
        <title>101 Dothideomycetes genomes: a test case for predicting lifestyles and emergence of pathogens.</title>
        <authorList>
            <person name="Haridas S."/>
            <person name="Albert R."/>
            <person name="Binder M."/>
            <person name="Bloem J."/>
            <person name="Labutti K."/>
            <person name="Salamov A."/>
            <person name="Andreopoulos B."/>
            <person name="Baker S."/>
            <person name="Barry K."/>
            <person name="Bills G."/>
            <person name="Bluhm B."/>
            <person name="Cannon C."/>
            <person name="Castanera R."/>
            <person name="Culley D."/>
            <person name="Daum C."/>
            <person name="Ezra D."/>
            <person name="Gonzalez J."/>
            <person name="Henrissat B."/>
            <person name="Kuo A."/>
            <person name="Liang C."/>
            <person name="Lipzen A."/>
            <person name="Lutzoni F."/>
            <person name="Magnuson J."/>
            <person name="Mondo S."/>
            <person name="Nolan M."/>
            <person name="Ohm R."/>
            <person name="Pangilinan J."/>
            <person name="Park H.-J."/>
            <person name="Ramirez L."/>
            <person name="Alfaro M."/>
            <person name="Sun H."/>
            <person name="Tritt A."/>
            <person name="Yoshinaga Y."/>
            <person name="Zwiers L.-H."/>
            <person name="Turgeon B."/>
            <person name="Goodwin S."/>
            <person name="Spatafora J."/>
            <person name="Crous P."/>
            <person name="Grigoriev I."/>
        </authorList>
    </citation>
    <scope>NUCLEOTIDE SEQUENCE</scope>
    <source>
        <strain evidence="9">CBS 207.26</strain>
    </source>
</reference>
<feature type="region of interest" description="Disordered" evidence="7">
    <location>
        <begin position="586"/>
        <end position="620"/>
    </location>
</feature>
<sequence>MSARNHANWHTANGGALPFRPPTVDDALPYSPFSSIVPFSPDIIPFPSAEPPTPPPISSSEQDDARTAVELLNVEINGSHSTSQYLQKTLEDLRGLLDPNELSQFHFKPITQLATPPPDRPNSTSPTNGSATKGVPLSPFASMLLRNTDVSHLYPGMQSPQQRPRQPGQHSSVGSHLQSQATNRNDAPRVHKSNLQYQPSISPSTPNNTQRSPSVTNNRSGPKVVIQPQPLSSRRDEFQRYDNIEIQTGFSKKRKREDTREDNDALSMRSDQRQVTDQRVKELFTLVDHISDAKDSGEPSNMFIRTRSEDSEILVLEDAALERLDTAVTNVVHAGRFASLPVEQVLRIQSLCEPSILSTIHLPLDWTGSELVDDWLNLINKADTGLKACRTVLRTMIGGCDEKRICSEDLVLSAINALKRVLDSCIVPVVESSSNSDLEDYFKLASTHKSDILAMLSRCGFILSDLAALIAKVGLTESALTPLEYLSTGVIFVQEAEKDKEKVPAIQLFGIQKFETLRDKAMNVLAQIFACHPDQRAFISNEIHSNLEKLPKTRQHARQFKLAHGSPIQLVAALVMRLVHAGASRRDSEKKTVSHMNVSESDDEDDDDLPRHGRSVDGLTEDAGQISKKLNADATTIAMRFIKFLVDRAMTVSKSSDLPYRNLLDIFTEDFCGTLGSPEWPAAELLLQALLSLLLNILDKDSKEHGIPARTMVLEILGTMGSSIVDLKGRMQQSLESLSLTTSQSEISSQLVPIARDALGGGVNDKDLLAIHGPYRMVLEGLPEYLDVVDPKDNPHLQSVKGCHITFWTHAFDNVLSEMDEDEAHQPVTERLGRDLKKLVLDPNWLSTEFESKEKVTIAQSRLAAGIITLQGRFCKFLPNLINLLISNTNHTSAALKARSMRSLTQLIEKDSSILDDQTFKRIINLMRNDSTSVRDNALQLVQKCLAHRSSLGRECLDPILSRVTDSATTVKKRAIKLLKGIYSNAETDDVKLRIVERLLYPLKDDDHGVADLARQIFEDIWLVPLTETTKSDNAQLQLDRNKQVSLLVQTVERIQSDPSRLEALEYFFKSVLSDKSKNVARDHKICKDLVVDMFEGVIGTDLIPGENSQPRILRALSIFASVNPKLFSPKQVQLLKLYVKNLGSTNDLAVFRPTVIVFRFVFPSLSSLHENFLEEVRASLLSNVGKLSNWTVKGLFTCKETLVAVAQCLWMISPLVKGNPQARVKSGIEKLITTVCSTMTLLKRELAKAPSSFSNPDTASGSRNKILAYLLILGTFGQHCDFNNYIDIFKKLQPDWRGTSIPVLLIETILPCTKQAWKSELAIRRQALESLGQVCQNTPKHFMRADVEAAFKQVFELGSEDQSVELKGVVLAQFCEFFASEERRSESGAEIAVGEGAIHGAERLDTSLVANDNDGAALHLAQKFLSDIVRIALETSQDLAVTAADIVVSVSRQGLVHPKECGPALIALETSPDSRIFKKAFMEHQSLHHKHETMFEKEYTNAVFQAFEYQRNVLHDTHGAIDKTYKPKLHLLFDVLKGGSRKVVKKFLKNICQRIDFEPAKFDSAGDPPTALLYARFCLENLGFFDYAHVDEIVHLLSTIESIVKQTGAVVAHAIETEILNYRLETEQQALELTAEGLPVQLTGQDSTKGTVDEARLRHLAVASMILHMMWETRSFIRKQWSMQGKLNTKDLQKSAIKTNFITGKELWESMATIMTGLDNPDRMKEQCKAFAELISVDKEMKVGEDDDADEQLARAAEGYETPNEDGKEGVAQATSGKGRKRKSNVATSNTPKKAKRGRLAGSKSKNKRNSKTPDDSEDDDD</sequence>
<feature type="compositionally biased region" description="Polar residues" evidence="7">
    <location>
        <begin position="121"/>
        <end position="131"/>
    </location>
</feature>
<feature type="region of interest" description="Disordered" evidence="7">
    <location>
        <begin position="1759"/>
        <end position="1823"/>
    </location>
</feature>
<comment type="subcellular location">
    <subcellularLocation>
        <location evidence="1 6">Nucleus</location>
    </subcellularLocation>
</comment>
<dbReference type="PANTHER" id="PTHR21704:SF18">
    <property type="entry name" value="NIPPED-B-LIKE PROTEIN"/>
    <property type="match status" value="1"/>
</dbReference>
<feature type="region of interest" description="Disordered" evidence="7">
    <location>
        <begin position="152"/>
        <end position="274"/>
    </location>
</feature>